<reference evidence="1" key="1">
    <citation type="submission" date="2020-11" db="EMBL/GenBank/DDBJ databases">
        <authorList>
            <person name="Tran Van P."/>
        </authorList>
    </citation>
    <scope>NUCLEOTIDE SEQUENCE</scope>
</reference>
<protein>
    <submittedName>
        <fullName evidence="1">Uncharacterized protein</fullName>
    </submittedName>
</protein>
<gene>
    <name evidence="1" type="ORF">TDIB3V08_LOCUS11010</name>
</gene>
<sequence length="72" mass="7983">MSILVSQIRSPGLHLNIGRGFGLWESAWTQDASMLAAYGLRPSQLGWLERLNLYRVICVWAEEGEGSSPAVH</sequence>
<organism evidence="1">
    <name type="scientific">Timema douglasi</name>
    <name type="common">Walking stick</name>
    <dbReference type="NCBI Taxonomy" id="61478"/>
    <lineage>
        <taxon>Eukaryota</taxon>
        <taxon>Metazoa</taxon>
        <taxon>Ecdysozoa</taxon>
        <taxon>Arthropoda</taxon>
        <taxon>Hexapoda</taxon>
        <taxon>Insecta</taxon>
        <taxon>Pterygota</taxon>
        <taxon>Neoptera</taxon>
        <taxon>Polyneoptera</taxon>
        <taxon>Phasmatodea</taxon>
        <taxon>Timematodea</taxon>
        <taxon>Timematoidea</taxon>
        <taxon>Timematidae</taxon>
        <taxon>Timema</taxon>
    </lineage>
</organism>
<dbReference type="EMBL" id="OA573316">
    <property type="protein sequence ID" value="CAD7204854.1"/>
    <property type="molecule type" value="Genomic_DNA"/>
</dbReference>
<accession>A0A7R8VXU6</accession>
<proteinExistence type="predicted"/>
<dbReference type="AlphaFoldDB" id="A0A7R8VXU6"/>
<name>A0A7R8VXU6_TIMDO</name>
<evidence type="ECO:0000313" key="1">
    <source>
        <dbReference type="EMBL" id="CAD7204854.1"/>
    </source>
</evidence>